<dbReference type="Pfam" id="PF00685">
    <property type="entry name" value="Sulfotransfer_1"/>
    <property type="match status" value="1"/>
</dbReference>
<reference evidence="4" key="1">
    <citation type="submission" date="2023-07" db="EMBL/GenBank/DDBJ databases">
        <authorList>
            <consortium name="AG Swart"/>
            <person name="Singh M."/>
            <person name="Singh A."/>
            <person name="Seah K."/>
            <person name="Emmerich C."/>
        </authorList>
    </citation>
    <scope>NUCLEOTIDE SEQUENCE</scope>
    <source>
        <strain evidence="4">DP1</strain>
    </source>
</reference>
<dbReference type="Proteomes" id="UP001295684">
    <property type="component" value="Unassembled WGS sequence"/>
</dbReference>
<dbReference type="InterPro" id="IPR051589">
    <property type="entry name" value="Sialate-O-sulfotransferase"/>
</dbReference>
<evidence type="ECO:0000313" key="5">
    <source>
        <dbReference type="Proteomes" id="UP001295684"/>
    </source>
</evidence>
<organism evidence="4 5">
    <name type="scientific">Euplotes crassus</name>
    <dbReference type="NCBI Taxonomy" id="5936"/>
    <lineage>
        <taxon>Eukaryota</taxon>
        <taxon>Sar</taxon>
        <taxon>Alveolata</taxon>
        <taxon>Ciliophora</taxon>
        <taxon>Intramacronucleata</taxon>
        <taxon>Spirotrichea</taxon>
        <taxon>Hypotrichia</taxon>
        <taxon>Euplotida</taxon>
        <taxon>Euplotidae</taxon>
        <taxon>Moneuplotes</taxon>
    </lineage>
</organism>
<dbReference type="PANTHER" id="PTHR45964:SF5">
    <property type="entry name" value="WSCD FAMILY MEMBER CG9164"/>
    <property type="match status" value="1"/>
</dbReference>
<feature type="region of interest" description="Disordered" evidence="2">
    <location>
        <begin position="1"/>
        <end position="26"/>
    </location>
</feature>
<accession>A0AAD1UMB3</accession>
<feature type="domain" description="Sulfotransferase" evidence="3">
    <location>
        <begin position="188"/>
        <end position="278"/>
    </location>
</feature>
<protein>
    <recommendedName>
        <fullName evidence="3">Sulfotransferase domain-containing protein</fullName>
    </recommendedName>
</protein>
<evidence type="ECO:0000313" key="4">
    <source>
        <dbReference type="EMBL" id="CAI2369487.1"/>
    </source>
</evidence>
<keyword evidence="5" id="KW-1185">Reference proteome</keyword>
<dbReference type="PANTHER" id="PTHR45964">
    <property type="entry name" value="WSCD FAMILY MEMBER CG9164"/>
    <property type="match status" value="1"/>
</dbReference>
<gene>
    <name evidence="4" type="ORF">ECRASSUSDP1_LOCUS10788</name>
</gene>
<proteinExistence type="inferred from homology"/>
<comment type="similarity">
    <text evidence="1">Belongs to the WSCD family.</text>
</comment>
<dbReference type="EMBL" id="CAMPGE010010638">
    <property type="protein sequence ID" value="CAI2369487.1"/>
    <property type="molecule type" value="Genomic_DNA"/>
</dbReference>
<dbReference type="AlphaFoldDB" id="A0AAD1UMB3"/>
<feature type="compositionally biased region" description="Basic and acidic residues" evidence="2">
    <location>
        <begin position="1"/>
        <end position="16"/>
    </location>
</feature>
<sequence>MEDRKAKYKALKDSKISKSANSSDKFDNDSVLNMGSLNNFSISGETGEECKFLDSELQERNVTRLRPENARGSKYDNFMTGKICPTAETYLSKGKELPKAYIKPKFLIRNCFEKVGIASYQESGSSLLRKYIENISYIITGSDRDTSTVLGKQYQCDYGLEGEGVVGRVWMVKTSFPEEIGEKKISISKCILVCQNPCDAIYEHFCKIVTKKNDGTLNTESMELLKNCWDDFVKQEASTWRRFYDYWMLAAEIPTYCVRYEDLMEDPKTVLIDVFKFLLDTDDIEGTIVESLIEKEVSPEKELYYQRDPSGRSFKKFSEIQKNTLKSLAGCVIRRLGYGSNFISPVNPISPTNFFENDDYISDSKVYELDSIVKNRDEYYIKVRYDYLQLNKLALSKVKGRQEIDKTKLLELRLNHESEKLRAGGVKQCLRPYRALLKKVIKT</sequence>
<dbReference type="SUPFAM" id="SSF52540">
    <property type="entry name" value="P-loop containing nucleoside triphosphate hydrolases"/>
    <property type="match status" value="1"/>
</dbReference>
<evidence type="ECO:0000256" key="2">
    <source>
        <dbReference type="SAM" id="MobiDB-lite"/>
    </source>
</evidence>
<dbReference type="InterPro" id="IPR000863">
    <property type="entry name" value="Sulfotransferase_dom"/>
</dbReference>
<dbReference type="InterPro" id="IPR027417">
    <property type="entry name" value="P-loop_NTPase"/>
</dbReference>
<dbReference type="GO" id="GO:0008146">
    <property type="term" value="F:sulfotransferase activity"/>
    <property type="evidence" value="ECO:0007669"/>
    <property type="project" value="InterPro"/>
</dbReference>
<name>A0AAD1UMB3_EUPCR</name>
<evidence type="ECO:0000256" key="1">
    <source>
        <dbReference type="ARBA" id="ARBA00010236"/>
    </source>
</evidence>
<evidence type="ECO:0000259" key="3">
    <source>
        <dbReference type="Pfam" id="PF00685"/>
    </source>
</evidence>
<comment type="caution">
    <text evidence="4">The sequence shown here is derived from an EMBL/GenBank/DDBJ whole genome shotgun (WGS) entry which is preliminary data.</text>
</comment>
<dbReference type="Gene3D" id="3.40.50.300">
    <property type="entry name" value="P-loop containing nucleotide triphosphate hydrolases"/>
    <property type="match status" value="1"/>
</dbReference>